<feature type="region of interest" description="Disordered" evidence="1">
    <location>
        <begin position="165"/>
        <end position="188"/>
    </location>
</feature>
<organism evidence="2 3">
    <name type="scientific">Leishmania panamensis</name>
    <dbReference type="NCBI Taxonomy" id="5679"/>
    <lineage>
        <taxon>Eukaryota</taxon>
        <taxon>Discoba</taxon>
        <taxon>Euglenozoa</taxon>
        <taxon>Kinetoplastea</taxon>
        <taxon>Metakinetoplastina</taxon>
        <taxon>Trypanosomatida</taxon>
        <taxon>Trypanosomatidae</taxon>
        <taxon>Leishmaniinae</taxon>
        <taxon>Leishmania</taxon>
        <taxon>Leishmania guyanensis species complex</taxon>
    </lineage>
</organism>
<dbReference type="SUPFAM" id="SSF52540">
    <property type="entry name" value="P-loop containing nucleoside triphosphate hydrolases"/>
    <property type="match status" value="1"/>
</dbReference>
<accession>A0A088RXI9</accession>
<dbReference type="GO" id="GO:0071140">
    <property type="term" value="P:resolution of mitotic recombination intermediates"/>
    <property type="evidence" value="ECO:0007669"/>
    <property type="project" value="TreeGrafter"/>
</dbReference>
<evidence type="ECO:0000313" key="3">
    <source>
        <dbReference type="Proteomes" id="UP000063063"/>
    </source>
</evidence>
<reference evidence="2 3" key="1">
    <citation type="journal article" date="2015" name="Sci. Rep.">
        <title>The genome of Leishmania panamensis: insights into genomics of the L. (Viannia) subgenus.</title>
        <authorList>
            <person name="Llanes A."/>
            <person name="Restrepo C.M."/>
            <person name="Vecchio G.D."/>
            <person name="Anguizola F.J."/>
            <person name="Lleonart R."/>
        </authorList>
    </citation>
    <scope>NUCLEOTIDE SEQUENCE [LARGE SCALE GENOMIC DNA]</scope>
    <source>
        <strain evidence="2 3">MHOM/PA/94/PSC-1</strain>
    </source>
</reference>
<dbReference type="PANTHER" id="PTHR46487:SF1">
    <property type="entry name" value="DNA REPAIR PROTEIN XRCC3"/>
    <property type="match status" value="1"/>
</dbReference>
<dbReference type="RefSeq" id="XP_010700937.1">
    <property type="nucleotide sequence ID" value="XM_010702635.1"/>
</dbReference>
<dbReference type="GO" id="GO:0090656">
    <property type="term" value="P:t-circle formation"/>
    <property type="evidence" value="ECO:0007669"/>
    <property type="project" value="TreeGrafter"/>
</dbReference>
<dbReference type="InterPro" id="IPR027417">
    <property type="entry name" value="P-loop_NTPase"/>
</dbReference>
<dbReference type="EMBL" id="CP009398">
    <property type="protein sequence ID" value="AIN99994.1"/>
    <property type="molecule type" value="Genomic_DNA"/>
</dbReference>
<dbReference type="eggNOG" id="ENOG502SK1I">
    <property type="taxonomic scope" value="Eukaryota"/>
</dbReference>
<dbReference type="GeneID" id="22576808"/>
<gene>
    <name evidence="2" type="ORF">LPMP_290440</name>
</gene>
<name>A0A088RXI9_LEIPA</name>
<dbReference type="GO" id="GO:0000400">
    <property type="term" value="F:four-way junction DNA binding"/>
    <property type="evidence" value="ECO:0007669"/>
    <property type="project" value="TreeGrafter"/>
</dbReference>
<dbReference type="OrthoDB" id="1861185at2759"/>
<feature type="region of interest" description="Disordered" evidence="1">
    <location>
        <begin position="24"/>
        <end position="47"/>
    </location>
</feature>
<dbReference type="GO" id="GO:0000722">
    <property type="term" value="P:telomere maintenance via recombination"/>
    <property type="evidence" value="ECO:0007669"/>
    <property type="project" value="TreeGrafter"/>
</dbReference>
<keyword evidence="3" id="KW-1185">Reference proteome</keyword>
<dbReference type="VEuPathDB" id="TriTrypDB:LPAL13_000043300"/>
<dbReference type="PANTHER" id="PTHR46487">
    <property type="entry name" value="DNA REPAIR PROTEIN XRCC3"/>
    <property type="match status" value="1"/>
</dbReference>
<evidence type="ECO:0000313" key="2">
    <source>
        <dbReference type="EMBL" id="AIN99994.1"/>
    </source>
</evidence>
<dbReference type="VEuPathDB" id="TriTrypDB:LPMP_290440"/>
<dbReference type="KEGG" id="lpan:LPMP_290440"/>
<dbReference type="Proteomes" id="UP000063063">
    <property type="component" value="Chromosome 29"/>
</dbReference>
<proteinExistence type="predicted"/>
<dbReference type="GO" id="GO:0045003">
    <property type="term" value="P:double-strand break repair via synthesis-dependent strand annealing"/>
    <property type="evidence" value="ECO:0007669"/>
    <property type="project" value="TreeGrafter"/>
</dbReference>
<dbReference type="Gene3D" id="3.40.50.300">
    <property type="entry name" value="P-loop containing nucleotide triphosphate hydrolases"/>
    <property type="match status" value="1"/>
</dbReference>
<sequence length="644" mass="67808">MPAAHVRRDAGGCVPCPLSAVHPCRGGGDEEPEEDPTSDLGNTTTPLDSLYRSTALDVLCDVLTACTCAPALPPSTAKGSGPSSLLPGALLPSGWETRQTHEALEMLVDRVAADLGVSSVRRGHGESPTDLESARSRVSVDSLLLYLTAEGPNLRAALRCHRRQLLPMPPPDSATTHSESGAYASSHAASPEDEALEVLIRYAASVVLANRHLGGNMREGRQVARTPARRVLQTCTALSLLRSTSSFRQPLRAAVGSTDAPQFAMAAVDAPPYWCSTGCLGLDQALGGRGFRSGWVTEVYGEAGAGKTQLALQCLLQQAATDVCHEAVALALANNAGLTPHAHKATVAEMCGSSSPAVKCGETFDRDAVEAARCAVVYLVSEDVPTSRLGPLATAAVGRAVRAVRLHPLLKQLPSCVMETVWSCVESTCTVPIVLSRLQIRHVASVAEVLRLLEPLPHPQLAQPSRITFSTTMARKEAQQPRSTSLVDAVRVLAGSQGHVVLALDSIAAAVVAGQWGMQGEAQADATVAAVGVRLRHAAITHNWCIIVANQVRAVPVTARQCQRALAPIKRARSPTTSATASTSSATRAVVPALGFSWASAPHCRVLLRKSLSHGVRQLVLRHAPSHPPAQVSYLITERGIEDA</sequence>
<dbReference type="AlphaFoldDB" id="A0A088RXI9"/>
<dbReference type="GO" id="GO:0005657">
    <property type="term" value="C:replication fork"/>
    <property type="evidence" value="ECO:0007669"/>
    <property type="project" value="TreeGrafter"/>
</dbReference>
<protein>
    <submittedName>
        <fullName evidence="2">Nucleoside triphosphate hydrolase, putative</fullName>
    </submittedName>
</protein>
<evidence type="ECO:0000256" key="1">
    <source>
        <dbReference type="SAM" id="MobiDB-lite"/>
    </source>
</evidence>
<dbReference type="GO" id="GO:0033065">
    <property type="term" value="C:Rad51C-XRCC3 complex"/>
    <property type="evidence" value="ECO:0007669"/>
    <property type="project" value="TreeGrafter"/>
</dbReference>
<keyword evidence="2" id="KW-0378">Hydrolase</keyword>